<dbReference type="AlphaFoldDB" id="A0AAN8AEP7"/>
<name>A0AAN8AEP7_ELEMC</name>
<evidence type="ECO:0000256" key="1">
    <source>
        <dbReference type="SAM" id="MobiDB-lite"/>
    </source>
</evidence>
<evidence type="ECO:0000313" key="3">
    <source>
        <dbReference type="Proteomes" id="UP001346869"/>
    </source>
</evidence>
<keyword evidence="3" id="KW-1185">Reference proteome</keyword>
<reference evidence="2 3" key="2">
    <citation type="journal article" date="2023" name="Mol. Biol. Evol.">
        <title>Genomics of Secondarily Temperate Adaptation in the Only Non-Antarctic Icefish.</title>
        <authorList>
            <person name="Rivera-Colon A.G."/>
            <person name="Rayamajhi N."/>
            <person name="Minhas B.F."/>
            <person name="Madrigal G."/>
            <person name="Bilyk K.T."/>
            <person name="Yoon V."/>
            <person name="Hune M."/>
            <person name="Gregory S."/>
            <person name="Cheng C.H.C."/>
            <person name="Catchen J.M."/>
        </authorList>
    </citation>
    <scope>NUCLEOTIDE SEQUENCE [LARGE SCALE GENOMIC DNA]</scope>
    <source>
        <strain evidence="2">JMC-PN-2008</strain>
    </source>
</reference>
<reference evidence="2 3" key="1">
    <citation type="journal article" date="2023" name="Genes (Basel)">
        <title>Chromosome-Level Genome Assembly and Circadian Gene Repertoire of the Patagonia Blennie Eleginops maclovinus-The Closest Ancestral Proxy of Antarctic Cryonotothenioids.</title>
        <authorList>
            <person name="Cheng C.C."/>
            <person name="Rivera-Colon A.G."/>
            <person name="Minhas B.F."/>
            <person name="Wilson L."/>
            <person name="Rayamajhi N."/>
            <person name="Vargas-Chacoff L."/>
            <person name="Catchen J.M."/>
        </authorList>
    </citation>
    <scope>NUCLEOTIDE SEQUENCE [LARGE SCALE GENOMIC DNA]</scope>
    <source>
        <strain evidence="2">JMC-PN-2008</strain>
    </source>
</reference>
<comment type="caution">
    <text evidence="2">The sequence shown here is derived from an EMBL/GenBank/DDBJ whole genome shotgun (WGS) entry which is preliminary data.</text>
</comment>
<sequence length="84" mass="9046">MLGPSGRGAPRGLSVVWPLDQDHCQGASGIRGHAFVPKENVRGFGWGQGKGRTQGAWGEMKTNRAGKRIRSLSQQLVANLTPEH</sequence>
<protein>
    <submittedName>
        <fullName evidence="2">Uncharacterized protein</fullName>
    </submittedName>
</protein>
<dbReference type="Proteomes" id="UP001346869">
    <property type="component" value="Unassembled WGS sequence"/>
</dbReference>
<gene>
    <name evidence="2" type="ORF">PBY51_010394</name>
</gene>
<dbReference type="EMBL" id="JAUZQC010000016">
    <property type="protein sequence ID" value="KAK5857128.1"/>
    <property type="molecule type" value="Genomic_DNA"/>
</dbReference>
<organism evidence="2 3">
    <name type="scientific">Eleginops maclovinus</name>
    <name type="common">Patagonian blennie</name>
    <name type="synonym">Eleginus maclovinus</name>
    <dbReference type="NCBI Taxonomy" id="56733"/>
    <lineage>
        <taxon>Eukaryota</taxon>
        <taxon>Metazoa</taxon>
        <taxon>Chordata</taxon>
        <taxon>Craniata</taxon>
        <taxon>Vertebrata</taxon>
        <taxon>Euteleostomi</taxon>
        <taxon>Actinopterygii</taxon>
        <taxon>Neopterygii</taxon>
        <taxon>Teleostei</taxon>
        <taxon>Neoteleostei</taxon>
        <taxon>Acanthomorphata</taxon>
        <taxon>Eupercaria</taxon>
        <taxon>Perciformes</taxon>
        <taxon>Notothenioidei</taxon>
        <taxon>Eleginopidae</taxon>
        <taxon>Eleginops</taxon>
    </lineage>
</organism>
<proteinExistence type="predicted"/>
<feature type="region of interest" description="Disordered" evidence="1">
    <location>
        <begin position="42"/>
        <end position="84"/>
    </location>
</feature>
<accession>A0AAN8AEP7</accession>
<evidence type="ECO:0000313" key="2">
    <source>
        <dbReference type="EMBL" id="KAK5857128.1"/>
    </source>
</evidence>